<dbReference type="OrthoDB" id="10037047at2759"/>
<dbReference type="InterPro" id="IPR000433">
    <property type="entry name" value="Znf_ZZ"/>
</dbReference>
<dbReference type="AlphaFoldDB" id="A0A816CWE4"/>
<evidence type="ECO:0000313" key="9">
    <source>
        <dbReference type="EMBL" id="CAF3870202.1"/>
    </source>
</evidence>
<evidence type="ECO:0000313" key="12">
    <source>
        <dbReference type="Proteomes" id="UP000663834"/>
    </source>
</evidence>
<feature type="domain" description="RanBP2-type" evidence="4">
    <location>
        <begin position="6"/>
        <end position="25"/>
    </location>
</feature>
<evidence type="ECO:0000256" key="2">
    <source>
        <dbReference type="ARBA" id="ARBA00022771"/>
    </source>
</evidence>
<evidence type="ECO:0000259" key="4">
    <source>
        <dbReference type="PROSITE" id="PS01358"/>
    </source>
</evidence>
<dbReference type="Proteomes" id="UP000663834">
    <property type="component" value="Unassembled WGS sequence"/>
</dbReference>
<evidence type="ECO:0000313" key="10">
    <source>
        <dbReference type="EMBL" id="CAF4070837.1"/>
    </source>
</evidence>
<keyword evidence="1" id="KW-0479">Metal-binding</keyword>
<keyword evidence="2" id="KW-0863">Zinc-finger</keyword>
<dbReference type="EMBL" id="CAJNRG010006569">
    <property type="protein sequence ID" value="CAF2087255.1"/>
    <property type="molecule type" value="Genomic_DNA"/>
</dbReference>
<dbReference type="EMBL" id="CAJOBF010000792">
    <property type="protein sequence ID" value="CAF3870202.1"/>
    <property type="molecule type" value="Genomic_DNA"/>
</dbReference>
<evidence type="ECO:0000313" key="8">
    <source>
        <dbReference type="EMBL" id="CAF2108082.1"/>
    </source>
</evidence>
<evidence type="ECO:0000313" key="6">
    <source>
        <dbReference type="EMBL" id="CAF1625491.1"/>
    </source>
</evidence>
<dbReference type="SUPFAM" id="SSF57850">
    <property type="entry name" value="RING/U-box"/>
    <property type="match status" value="1"/>
</dbReference>
<evidence type="ECO:0000256" key="3">
    <source>
        <dbReference type="ARBA" id="ARBA00022833"/>
    </source>
</evidence>
<sequence length="105" mass="11973">MLAAPWFCDGCGRSNSSIRYQCQQCRGYNTYDLCDQCIGNASMIHPNHTFLQVSQPVVGIPVISTMWPYSSALPTMTYTPPTWSTYIPYRQPTVSITYEYKTLTR</sequence>
<dbReference type="Proteomes" id="UP000663842">
    <property type="component" value="Unassembled WGS sequence"/>
</dbReference>
<dbReference type="InterPro" id="IPR001876">
    <property type="entry name" value="Znf_RanBP2"/>
</dbReference>
<dbReference type="Proteomes" id="UP000663887">
    <property type="component" value="Unassembled WGS sequence"/>
</dbReference>
<gene>
    <name evidence="5" type="ORF">CJN711_LOCUS14180</name>
    <name evidence="11" type="ORF">GIL414_LOCUS66511</name>
    <name evidence="6" type="ORF">KQP761_LOCUS25284</name>
    <name evidence="8" type="ORF">MBJ925_LOCUS23653</name>
    <name evidence="10" type="ORF">SMN809_LOCUS15735</name>
    <name evidence="9" type="ORF">UXM345_LOCUS8882</name>
    <name evidence="7" type="ORF">XDN619_LOCUS15895</name>
</gene>
<dbReference type="Pfam" id="PF00569">
    <property type="entry name" value="ZZ"/>
    <property type="match status" value="1"/>
</dbReference>
<dbReference type="GO" id="GO:0008270">
    <property type="term" value="F:zinc ion binding"/>
    <property type="evidence" value="ECO:0007669"/>
    <property type="project" value="UniProtKB-KW"/>
</dbReference>
<proteinExistence type="predicted"/>
<dbReference type="EMBL" id="CAJOBI010006842">
    <property type="protein sequence ID" value="CAF4070837.1"/>
    <property type="molecule type" value="Genomic_DNA"/>
</dbReference>
<dbReference type="EMBL" id="CAJNOW010013861">
    <property type="protein sequence ID" value="CAF1625491.1"/>
    <property type="molecule type" value="Genomic_DNA"/>
</dbReference>
<evidence type="ECO:0000313" key="11">
    <source>
        <dbReference type="EMBL" id="CAF5168186.1"/>
    </source>
</evidence>
<dbReference type="InterPro" id="IPR052260">
    <property type="entry name" value="Autophagy_Rcpt_SigReg"/>
</dbReference>
<keyword evidence="3" id="KW-0862">Zinc</keyword>
<dbReference type="PANTHER" id="PTHR15090">
    <property type="entry name" value="SEQUESTOSOME 1-RELATED"/>
    <property type="match status" value="1"/>
</dbReference>
<dbReference type="PROSITE" id="PS01358">
    <property type="entry name" value="ZF_RANBP2_1"/>
    <property type="match status" value="1"/>
</dbReference>
<evidence type="ECO:0000256" key="1">
    <source>
        <dbReference type="ARBA" id="ARBA00022723"/>
    </source>
</evidence>
<evidence type="ECO:0000313" key="7">
    <source>
        <dbReference type="EMBL" id="CAF2087255.1"/>
    </source>
</evidence>
<dbReference type="Gene3D" id="3.30.60.90">
    <property type="match status" value="1"/>
</dbReference>
<protein>
    <recommendedName>
        <fullName evidence="4">RanBP2-type domain-containing protein</fullName>
    </recommendedName>
</protein>
<comment type="caution">
    <text evidence="6">The sequence shown here is derived from an EMBL/GenBank/DDBJ whole genome shotgun (WGS) entry which is preliminary data.</text>
</comment>
<organism evidence="6 12">
    <name type="scientific">Rotaria magnacalcarata</name>
    <dbReference type="NCBI Taxonomy" id="392030"/>
    <lineage>
        <taxon>Eukaryota</taxon>
        <taxon>Metazoa</taxon>
        <taxon>Spiralia</taxon>
        <taxon>Gnathifera</taxon>
        <taxon>Rotifera</taxon>
        <taxon>Eurotatoria</taxon>
        <taxon>Bdelloidea</taxon>
        <taxon>Philodinida</taxon>
        <taxon>Philodinidae</taxon>
        <taxon>Rotaria</taxon>
    </lineage>
</organism>
<dbReference type="Proteomes" id="UP000663855">
    <property type="component" value="Unassembled WGS sequence"/>
</dbReference>
<dbReference type="InterPro" id="IPR043145">
    <property type="entry name" value="Znf_ZZ_sf"/>
</dbReference>
<name>A0A816CWE4_9BILA</name>
<reference evidence="6" key="1">
    <citation type="submission" date="2021-02" db="EMBL/GenBank/DDBJ databases">
        <authorList>
            <person name="Nowell W R."/>
        </authorList>
    </citation>
    <scope>NUCLEOTIDE SEQUENCE</scope>
</reference>
<dbReference type="EMBL" id="CAJOBJ010313853">
    <property type="protein sequence ID" value="CAF5168186.1"/>
    <property type="molecule type" value="Genomic_DNA"/>
</dbReference>
<dbReference type="Proteomes" id="UP000681720">
    <property type="component" value="Unassembled WGS sequence"/>
</dbReference>
<dbReference type="PANTHER" id="PTHR15090:SF8">
    <property type="entry name" value="ZZ-TYPE ZINC FINGER-CONTAINING PROTEIN"/>
    <property type="match status" value="1"/>
</dbReference>
<dbReference type="EMBL" id="CAJNRE010012164">
    <property type="protein sequence ID" value="CAF2108082.1"/>
    <property type="molecule type" value="Genomic_DNA"/>
</dbReference>
<evidence type="ECO:0000313" key="5">
    <source>
        <dbReference type="EMBL" id="CAF1244774.1"/>
    </source>
</evidence>
<dbReference type="Proteomes" id="UP000663824">
    <property type="component" value="Unassembled WGS sequence"/>
</dbReference>
<dbReference type="Proteomes" id="UP000676336">
    <property type="component" value="Unassembled WGS sequence"/>
</dbReference>
<dbReference type="EMBL" id="CAJNOV010006338">
    <property type="protein sequence ID" value="CAF1244774.1"/>
    <property type="molecule type" value="Genomic_DNA"/>
</dbReference>
<accession>A0A816CWE4</accession>